<sequence length="237" mass="26561">MSDEQRLVVPGELIAKKTEKLKINPRSYMYIHIVGDKIYAAVPAVVILREDELNVIPLESTYVPKQGDLVIGLVRTYMISHWELDINSPYPGILHASNVLGRPFIPGKDELKDYLDIGDYVLAKVESFNRLKDPVLTVRGDKKLGRITRGKIIEIEPSRIPKVVGRKGSMLNIIKGDTGCEVEVAANGRIWVSCPNEELEDIVTLAIKLIEKEAFTAKLAEKVRVLIADEKHERGLI</sequence>
<keyword evidence="9" id="KW-1185">Reference proteome</keyword>
<dbReference type="CDD" id="cd22524">
    <property type="entry name" value="KH-I_Rrp4_prokar"/>
    <property type="match status" value="1"/>
</dbReference>
<evidence type="ECO:0000313" key="9">
    <source>
        <dbReference type="Proteomes" id="UP000060778"/>
    </source>
</evidence>
<reference evidence="8 9" key="1">
    <citation type="submission" date="2013-11" db="EMBL/GenBank/DDBJ databases">
        <title>Comparative genomics of Ignicoccus.</title>
        <authorList>
            <person name="Podar M."/>
        </authorList>
    </citation>
    <scope>NUCLEOTIDE SEQUENCE [LARGE SCALE GENOMIC DNA]</scope>
    <source>
        <strain evidence="8 9">DSM 13165</strain>
    </source>
</reference>
<dbReference type="GO" id="GO:0008143">
    <property type="term" value="F:poly(A) binding"/>
    <property type="evidence" value="ECO:0007669"/>
    <property type="project" value="InterPro"/>
</dbReference>
<dbReference type="SUPFAM" id="SSF50249">
    <property type="entry name" value="Nucleic acid-binding proteins"/>
    <property type="match status" value="1"/>
</dbReference>
<dbReference type="GO" id="GO:0000467">
    <property type="term" value="P:exonucleolytic trimming to generate mature 3'-end of 5.8S rRNA from tricistronic rRNA transcript (SSU-rRNA, 5.8S rRNA, LSU-rRNA)"/>
    <property type="evidence" value="ECO:0007669"/>
    <property type="project" value="TreeGrafter"/>
</dbReference>
<dbReference type="AlphaFoldDB" id="A0A0U3G0H3"/>
<evidence type="ECO:0000313" key="8">
    <source>
        <dbReference type="EMBL" id="ALU11820.1"/>
    </source>
</evidence>
<keyword evidence="4 5" id="KW-0694">RNA-binding</keyword>
<comment type="subunit">
    <text evidence="5">Component of the archaeal exosome complex. Forms a trimer of Rrp4 and/or Csl4 subunits. The trimer associates with an hexameric ring-like arrangement composed of 3 Rrp41-Rrp42 heterodimers.</text>
</comment>
<dbReference type="Pfam" id="PF22625">
    <property type="entry name" value="ECR1_N_2"/>
    <property type="match status" value="1"/>
</dbReference>
<dbReference type="Gene3D" id="2.40.50.140">
    <property type="entry name" value="Nucleic acid-binding proteins"/>
    <property type="match status" value="1"/>
</dbReference>
<dbReference type="InterPro" id="IPR048565">
    <property type="entry name" value="S1_RRP4"/>
</dbReference>
<feature type="domain" description="K Homology" evidence="7">
    <location>
        <begin position="147"/>
        <end position="211"/>
    </location>
</feature>
<evidence type="ECO:0000256" key="3">
    <source>
        <dbReference type="ARBA" id="ARBA00022835"/>
    </source>
</evidence>
<dbReference type="InterPro" id="IPR003029">
    <property type="entry name" value="S1_domain"/>
</dbReference>
<dbReference type="InterPro" id="IPR054371">
    <property type="entry name" value="RRP4_N"/>
</dbReference>
<dbReference type="SUPFAM" id="SSF54791">
    <property type="entry name" value="Eukaryotic type KH-domain (KH-domain type I)"/>
    <property type="match status" value="1"/>
</dbReference>
<dbReference type="EMBL" id="CP006867">
    <property type="protein sequence ID" value="ALU11820.1"/>
    <property type="molecule type" value="Genomic_DNA"/>
</dbReference>
<evidence type="ECO:0000259" key="7">
    <source>
        <dbReference type="SMART" id="SM00322"/>
    </source>
</evidence>
<dbReference type="InterPro" id="IPR023474">
    <property type="entry name" value="Rrp4"/>
</dbReference>
<dbReference type="GeneID" id="30680400"/>
<evidence type="ECO:0000256" key="1">
    <source>
        <dbReference type="ARBA" id="ARBA00009155"/>
    </source>
</evidence>
<keyword evidence="3 5" id="KW-0271">Exosome</keyword>
<dbReference type="HAMAP" id="MF_00623">
    <property type="entry name" value="Exosome_Rrp4"/>
    <property type="match status" value="1"/>
</dbReference>
<name>A0A0U3G0H3_9CREN</name>
<dbReference type="Gene3D" id="2.40.50.100">
    <property type="match status" value="1"/>
</dbReference>
<dbReference type="InterPro" id="IPR004087">
    <property type="entry name" value="KH_dom"/>
</dbReference>
<dbReference type="PANTHER" id="PTHR21321:SF4">
    <property type="entry name" value="EXOSOME COMPLEX COMPONENT RRP4"/>
    <property type="match status" value="1"/>
</dbReference>
<dbReference type="SMART" id="SM00322">
    <property type="entry name" value="KH"/>
    <property type="match status" value="1"/>
</dbReference>
<dbReference type="SMART" id="SM00316">
    <property type="entry name" value="S1"/>
    <property type="match status" value="1"/>
</dbReference>
<dbReference type="RefSeq" id="WP_075049942.1">
    <property type="nucleotide sequence ID" value="NZ_CP006867.1"/>
</dbReference>
<protein>
    <recommendedName>
        <fullName evidence="5">Exosome complex component Rrp4</fullName>
    </recommendedName>
</protein>
<dbReference type="InterPro" id="IPR004088">
    <property type="entry name" value="KH_dom_type_1"/>
</dbReference>
<dbReference type="GO" id="GO:0000178">
    <property type="term" value="C:exosome (RNase complex)"/>
    <property type="evidence" value="ECO:0007669"/>
    <property type="project" value="UniProtKB-KW"/>
</dbReference>
<dbReference type="KEGG" id="iis:EYM_05075"/>
<dbReference type="CDD" id="cd05789">
    <property type="entry name" value="S1_Rrp4"/>
    <property type="match status" value="1"/>
</dbReference>
<organism evidence="8 9">
    <name type="scientific">Ignicoccus islandicus DSM 13165</name>
    <dbReference type="NCBI Taxonomy" id="940295"/>
    <lineage>
        <taxon>Archaea</taxon>
        <taxon>Thermoproteota</taxon>
        <taxon>Thermoprotei</taxon>
        <taxon>Desulfurococcales</taxon>
        <taxon>Desulfurococcaceae</taxon>
        <taxon>Ignicoccus</taxon>
    </lineage>
</organism>
<dbReference type="InterPro" id="IPR012340">
    <property type="entry name" value="NA-bd_OB-fold"/>
</dbReference>
<dbReference type="OrthoDB" id="35160at2157"/>
<dbReference type="GO" id="GO:0071051">
    <property type="term" value="P:poly(A)-dependent snoRNA 3'-end processing"/>
    <property type="evidence" value="ECO:0007669"/>
    <property type="project" value="TreeGrafter"/>
</dbReference>
<dbReference type="Pfam" id="PF15985">
    <property type="entry name" value="KH_6"/>
    <property type="match status" value="1"/>
</dbReference>
<dbReference type="STRING" id="940295.EYM_05075"/>
<dbReference type="SUPFAM" id="SSF110324">
    <property type="entry name" value="Ribosomal L27 protein-like"/>
    <property type="match status" value="1"/>
</dbReference>
<comment type="function">
    <text evidence="5">Non-catalytic component of the exosome, which is a complex involved in RNA degradation. Increases the RNA binding and the efficiency of RNA degradation. Confers strong poly(A) specificity to the exosome.</text>
</comment>
<evidence type="ECO:0000256" key="4">
    <source>
        <dbReference type="ARBA" id="ARBA00022884"/>
    </source>
</evidence>
<dbReference type="InterPro" id="IPR026699">
    <property type="entry name" value="Exosome_RNA_bind1/RRP40/RRP4"/>
</dbReference>
<dbReference type="PROSITE" id="PS50084">
    <property type="entry name" value="KH_TYPE_1"/>
    <property type="match status" value="1"/>
</dbReference>
<dbReference type="Gene3D" id="3.30.1370.10">
    <property type="entry name" value="K Homology domain, type 1"/>
    <property type="match status" value="1"/>
</dbReference>
<dbReference type="GO" id="GO:0071034">
    <property type="term" value="P:CUT catabolic process"/>
    <property type="evidence" value="ECO:0007669"/>
    <property type="project" value="TreeGrafter"/>
</dbReference>
<dbReference type="PANTHER" id="PTHR21321">
    <property type="entry name" value="PNAS-3 RELATED"/>
    <property type="match status" value="1"/>
</dbReference>
<accession>A0A0U3G0H3</accession>
<proteinExistence type="inferred from homology"/>
<comment type="subcellular location">
    <subcellularLocation>
        <location evidence="5">Cytoplasm</location>
    </subcellularLocation>
</comment>
<comment type="similarity">
    <text evidence="1 5">Belongs to the RRP4 family.</text>
</comment>
<evidence type="ECO:0000256" key="2">
    <source>
        <dbReference type="ARBA" id="ARBA00022490"/>
    </source>
</evidence>
<keyword evidence="2 5" id="KW-0963">Cytoplasm</keyword>
<dbReference type="InterPro" id="IPR036612">
    <property type="entry name" value="KH_dom_type_1_sf"/>
</dbReference>
<evidence type="ECO:0000256" key="5">
    <source>
        <dbReference type="HAMAP-Rule" id="MF_00623"/>
    </source>
</evidence>
<dbReference type="GO" id="GO:0005737">
    <property type="term" value="C:cytoplasm"/>
    <property type="evidence" value="ECO:0007669"/>
    <property type="project" value="UniProtKB-SubCell"/>
</dbReference>
<dbReference type="Proteomes" id="UP000060778">
    <property type="component" value="Chromosome"/>
</dbReference>
<gene>
    <name evidence="5" type="primary">rrp4</name>
    <name evidence="8" type="ORF">EYM_05075</name>
</gene>
<feature type="domain" description="S1 motif" evidence="6">
    <location>
        <begin position="65"/>
        <end position="139"/>
    </location>
</feature>
<dbReference type="GO" id="GO:0034475">
    <property type="term" value="P:U4 snRNA 3'-end processing"/>
    <property type="evidence" value="ECO:0007669"/>
    <property type="project" value="TreeGrafter"/>
</dbReference>
<evidence type="ECO:0000259" key="6">
    <source>
        <dbReference type="SMART" id="SM00316"/>
    </source>
</evidence>
<dbReference type="NCBIfam" id="NF003181">
    <property type="entry name" value="PRK04163.1-1"/>
    <property type="match status" value="1"/>
</dbReference>